<comment type="cofactor">
    <cofactor evidence="1">
        <name>Zn(2+)</name>
        <dbReference type="ChEBI" id="CHEBI:29105"/>
    </cofactor>
</comment>
<evidence type="ECO:0000259" key="4">
    <source>
        <dbReference type="Pfam" id="PF00107"/>
    </source>
</evidence>
<evidence type="ECO:0000313" key="7">
    <source>
        <dbReference type="Proteomes" id="UP001497383"/>
    </source>
</evidence>
<dbReference type="RefSeq" id="XP_066832271.1">
    <property type="nucleotide sequence ID" value="XM_066975654.1"/>
</dbReference>
<dbReference type="InterPro" id="IPR013149">
    <property type="entry name" value="ADH-like_C"/>
</dbReference>
<dbReference type="GeneID" id="92210529"/>
<proteinExistence type="predicted"/>
<evidence type="ECO:0000256" key="2">
    <source>
        <dbReference type="ARBA" id="ARBA00022723"/>
    </source>
</evidence>
<evidence type="ECO:0000313" key="6">
    <source>
        <dbReference type="EMBL" id="CAK9441465.1"/>
    </source>
</evidence>
<feature type="domain" description="Alcohol dehydrogenase-like C-terminal" evidence="4">
    <location>
        <begin position="203"/>
        <end position="331"/>
    </location>
</feature>
<feature type="domain" description="Alcohol dehydrogenase-like N-terminal" evidence="5">
    <location>
        <begin position="32"/>
        <end position="143"/>
    </location>
</feature>
<reference evidence="6 7" key="1">
    <citation type="submission" date="2024-03" db="EMBL/GenBank/DDBJ databases">
        <authorList>
            <person name="Brejova B."/>
        </authorList>
    </citation>
    <scope>NUCLEOTIDE SEQUENCE [LARGE SCALE GENOMIC DNA]</scope>
    <source>
        <strain evidence="6 7">CBS 14171</strain>
    </source>
</reference>
<dbReference type="Pfam" id="PF00107">
    <property type="entry name" value="ADH_zinc_N"/>
    <property type="match status" value="1"/>
</dbReference>
<evidence type="ECO:0008006" key="8">
    <source>
        <dbReference type="Google" id="ProtNLM"/>
    </source>
</evidence>
<dbReference type="SUPFAM" id="SSF50129">
    <property type="entry name" value="GroES-like"/>
    <property type="match status" value="1"/>
</dbReference>
<organism evidence="6 7">
    <name type="scientific">Lodderomyces beijingensis</name>
    <dbReference type="NCBI Taxonomy" id="1775926"/>
    <lineage>
        <taxon>Eukaryota</taxon>
        <taxon>Fungi</taxon>
        <taxon>Dikarya</taxon>
        <taxon>Ascomycota</taxon>
        <taxon>Saccharomycotina</taxon>
        <taxon>Pichiomycetes</taxon>
        <taxon>Debaryomycetaceae</taxon>
        <taxon>Candida/Lodderomyces clade</taxon>
        <taxon>Lodderomyces</taxon>
    </lineage>
</organism>
<dbReference type="EMBL" id="OZ022411">
    <property type="protein sequence ID" value="CAK9441465.1"/>
    <property type="molecule type" value="Genomic_DNA"/>
</dbReference>
<dbReference type="SUPFAM" id="SSF51735">
    <property type="entry name" value="NAD(P)-binding Rossmann-fold domains"/>
    <property type="match status" value="1"/>
</dbReference>
<dbReference type="InterPro" id="IPR011032">
    <property type="entry name" value="GroES-like_sf"/>
</dbReference>
<dbReference type="Pfam" id="PF08240">
    <property type="entry name" value="ADH_N"/>
    <property type="match status" value="1"/>
</dbReference>
<evidence type="ECO:0000256" key="3">
    <source>
        <dbReference type="ARBA" id="ARBA00022833"/>
    </source>
</evidence>
<dbReference type="Proteomes" id="UP001497383">
    <property type="component" value="Chromosome 7"/>
</dbReference>
<protein>
    <recommendedName>
        <fullName evidence="8">Enoyl reductase (ER) domain-containing protein</fullName>
    </recommendedName>
</protein>
<dbReference type="Gene3D" id="3.90.180.10">
    <property type="entry name" value="Medium-chain alcohol dehydrogenases, catalytic domain"/>
    <property type="match status" value="1"/>
</dbReference>
<dbReference type="CDD" id="cd08284">
    <property type="entry name" value="FDH_like_2"/>
    <property type="match status" value="1"/>
</dbReference>
<accession>A0ABP0ZSK9</accession>
<dbReference type="PANTHER" id="PTHR42813:SF2">
    <property type="entry name" value="DEHYDROGENASE, ZINC-CONTAINING, PUTATIVE (AFU_ORTHOLOGUE AFUA_2G02810)-RELATED"/>
    <property type="match status" value="1"/>
</dbReference>
<dbReference type="PANTHER" id="PTHR42813">
    <property type="entry name" value="ZINC-TYPE ALCOHOL DEHYDROGENASE-LIKE"/>
    <property type="match status" value="1"/>
</dbReference>
<evidence type="ECO:0000256" key="1">
    <source>
        <dbReference type="ARBA" id="ARBA00001947"/>
    </source>
</evidence>
<keyword evidence="2" id="KW-0479">Metal-binding</keyword>
<keyword evidence="7" id="KW-1185">Reference proteome</keyword>
<keyword evidence="3" id="KW-0862">Zinc</keyword>
<gene>
    <name evidence="6" type="ORF">LODBEIA_P53330</name>
</gene>
<name>A0ABP0ZSK9_9ASCO</name>
<dbReference type="Gene3D" id="3.40.50.720">
    <property type="entry name" value="NAD(P)-binding Rossmann-like Domain"/>
    <property type="match status" value="1"/>
</dbReference>
<dbReference type="InterPro" id="IPR036291">
    <property type="entry name" value="NAD(P)-bd_dom_sf"/>
</dbReference>
<evidence type="ECO:0000259" key="5">
    <source>
        <dbReference type="Pfam" id="PF08240"/>
    </source>
</evidence>
<sequence length="375" mass="40904">MVSQIPETMKAVVFHGPFDVQVEDRATPKIQKPDDVILKVHYSGLCGTDLHAYRGHIKGPVGTIVGHEFLGAVAEKGDAVTGFDVGDLVLSSFTIQCGECWYCKHGYTGQCRLTNTFGKIGLDGGQAEYVRIPHAQNTIIKLPEQEVTAAAQDASVYVLMADIFITGYYGVKKIMDFLKIPAAKGFAAQSFKDVTILQIGAGPVGLCALRSLRYFGFTRVVVVDSIPTRLAEAERLGAVATVNFKTDPDGVKHYIEQKLDGLGFDAVLEVVGASSALKTAFDSVRANGFISSLGMGHEPLPFDALQCYLKNINISFGRCHGWALFAEALEIFETMKDDFKHFIDHKARLTDAREAFDLFDKHKVGKVVFDLTNGA</sequence>
<dbReference type="InterPro" id="IPR013154">
    <property type="entry name" value="ADH-like_N"/>
</dbReference>